<protein>
    <submittedName>
        <fullName evidence="2">Uncharacterized protein</fullName>
    </submittedName>
</protein>
<evidence type="ECO:0000313" key="3">
    <source>
        <dbReference type="Proteomes" id="UP000002301"/>
    </source>
</evidence>
<keyword evidence="1" id="KW-0472">Membrane</keyword>
<keyword evidence="3" id="KW-1185">Reference proteome</keyword>
<dbReference type="EMBL" id="CP000758">
    <property type="protein sequence ID" value="ABS14024.1"/>
    <property type="molecule type" value="Genomic_DNA"/>
</dbReference>
<name>A6WYH0_BRUA4</name>
<dbReference type="Proteomes" id="UP000002301">
    <property type="component" value="Chromosome 1"/>
</dbReference>
<accession>A6WYH0</accession>
<evidence type="ECO:0000256" key="1">
    <source>
        <dbReference type="SAM" id="Phobius"/>
    </source>
</evidence>
<proteinExistence type="predicted"/>
<gene>
    <name evidence="2" type="ordered locus">Oant_1307</name>
</gene>
<keyword evidence="1" id="KW-0812">Transmembrane</keyword>
<reference evidence="2 3" key="1">
    <citation type="journal article" date="2011" name="J. Bacteriol.">
        <title>Genome of Ochrobactrum anthropi ATCC 49188 T, a versatile opportunistic pathogen and symbiont of several eukaryotic hosts.</title>
        <authorList>
            <person name="Chain P.S."/>
            <person name="Lang D.M."/>
            <person name="Comerci D.J."/>
            <person name="Malfatti S.A."/>
            <person name="Vergez L.M."/>
            <person name="Shin M."/>
            <person name="Ugalde R.A."/>
            <person name="Garcia E."/>
            <person name="Tolmasky M.E."/>
        </authorList>
    </citation>
    <scope>NUCLEOTIDE SEQUENCE [LARGE SCALE GENOMIC DNA]</scope>
    <source>
        <strain evidence="3">ATCC 49188 / DSM 6882 / CCUG 24695 / JCM 21032 / LMG 3331 / NBRC 15819 / NCTC 12168 / Alc 37</strain>
    </source>
</reference>
<dbReference type="KEGG" id="oan:Oant_1307"/>
<evidence type="ECO:0000313" key="2">
    <source>
        <dbReference type="EMBL" id="ABS14024.1"/>
    </source>
</evidence>
<keyword evidence="1" id="KW-1133">Transmembrane helix</keyword>
<organism evidence="2 3">
    <name type="scientific">Brucella anthropi (strain ATCC 49188 / DSM 6882 / CCUG 24695 / JCM 21032 / LMG 3331 / NBRC 15819 / NCTC 12168 / Alc 37)</name>
    <name type="common">Ochrobactrum anthropi</name>
    <dbReference type="NCBI Taxonomy" id="439375"/>
    <lineage>
        <taxon>Bacteria</taxon>
        <taxon>Pseudomonadati</taxon>
        <taxon>Pseudomonadota</taxon>
        <taxon>Alphaproteobacteria</taxon>
        <taxon>Hyphomicrobiales</taxon>
        <taxon>Brucellaceae</taxon>
        <taxon>Brucella/Ochrobactrum group</taxon>
        <taxon>Brucella</taxon>
    </lineage>
</organism>
<feature type="transmembrane region" description="Helical" evidence="1">
    <location>
        <begin position="51"/>
        <end position="76"/>
    </location>
</feature>
<feature type="transmembrane region" description="Helical" evidence="1">
    <location>
        <begin position="20"/>
        <end position="39"/>
    </location>
</feature>
<sequence length="280" mass="31060">MGSGNIAFFGGTVRDNEFPVFLIGMPVGAGVVIATALIYRGTNGFDQLSPNVINSISAAGAAILGAIVGGFISWLVARQTASEARRDAAQKEATELKAALLRVQLKVIQITNGLHTNRVMFRDARQKAADAGESSAPLWTLVQQTAGPTNVPRFEIDEFVPLVHDDGTNLIHRLNLLEDRYRATSDGLVAYSNLRAAFQEKFAQYTVKRSKNTHITAIPRQKMQEATLRMQELDSLINQIEEYTNVDFEEAKRLVQEVNQFAIRRLSGRETFVKYEFKEA</sequence>
<dbReference type="AlphaFoldDB" id="A6WYH0"/>
<dbReference type="HOGENOM" id="CLU_993345_0_0_5"/>